<dbReference type="InterPro" id="IPR042197">
    <property type="entry name" value="Apaf_helical"/>
</dbReference>
<evidence type="ECO:0000256" key="1">
    <source>
        <dbReference type="ARBA" id="ARBA00022737"/>
    </source>
</evidence>
<comment type="caution">
    <text evidence="5">The sequence shown here is derived from an EMBL/GenBank/DDBJ whole genome shotgun (WGS) entry which is preliminary data.</text>
</comment>
<dbReference type="GO" id="GO:0009626">
    <property type="term" value="P:plant-type hypersensitive response"/>
    <property type="evidence" value="ECO:0007669"/>
    <property type="project" value="UniProtKB-ARBA"/>
</dbReference>
<gene>
    <name evidence="5" type="ORF">HU200_063418</name>
</gene>
<organism evidence="5 6">
    <name type="scientific">Digitaria exilis</name>
    <dbReference type="NCBI Taxonomy" id="1010633"/>
    <lineage>
        <taxon>Eukaryota</taxon>
        <taxon>Viridiplantae</taxon>
        <taxon>Streptophyta</taxon>
        <taxon>Embryophyta</taxon>
        <taxon>Tracheophyta</taxon>
        <taxon>Spermatophyta</taxon>
        <taxon>Magnoliopsida</taxon>
        <taxon>Liliopsida</taxon>
        <taxon>Poales</taxon>
        <taxon>Poaceae</taxon>
        <taxon>PACMAD clade</taxon>
        <taxon>Panicoideae</taxon>
        <taxon>Panicodae</taxon>
        <taxon>Paniceae</taxon>
        <taxon>Anthephorinae</taxon>
        <taxon>Digitaria</taxon>
    </lineage>
</organism>
<reference evidence="5" key="1">
    <citation type="submission" date="2020-07" db="EMBL/GenBank/DDBJ databases">
        <title>Genome sequence and genetic diversity analysis of an under-domesticated orphan crop, white fonio (Digitaria exilis).</title>
        <authorList>
            <person name="Bennetzen J.L."/>
            <person name="Chen S."/>
            <person name="Ma X."/>
            <person name="Wang X."/>
            <person name="Yssel A.E.J."/>
            <person name="Chaluvadi S.R."/>
            <person name="Johnson M."/>
            <person name="Gangashetty P."/>
            <person name="Hamidou F."/>
            <person name="Sanogo M.D."/>
            <person name="Zwaenepoel A."/>
            <person name="Wallace J."/>
            <person name="Van De Peer Y."/>
            <person name="Van Deynze A."/>
        </authorList>
    </citation>
    <scope>NUCLEOTIDE SEQUENCE</scope>
    <source>
        <tissue evidence="5">Leaves</tissue>
    </source>
</reference>
<dbReference type="Gene3D" id="1.10.10.10">
    <property type="entry name" value="Winged helix-like DNA-binding domain superfamily/Winged helix DNA-binding domain"/>
    <property type="match status" value="1"/>
</dbReference>
<dbReference type="InterPro" id="IPR032675">
    <property type="entry name" value="LRR_dom_sf"/>
</dbReference>
<dbReference type="Gene3D" id="3.80.10.10">
    <property type="entry name" value="Ribonuclease Inhibitor"/>
    <property type="match status" value="2"/>
</dbReference>
<feature type="domain" description="Disease resistance protein winged helix" evidence="3">
    <location>
        <begin position="73"/>
        <end position="142"/>
    </location>
</feature>
<evidence type="ECO:0000313" key="5">
    <source>
        <dbReference type="EMBL" id="KAF8651400.1"/>
    </source>
</evidence>
<dbReference type="PANTHER" id="PTHR23155">
    <property type="entry name" value="DISEASE RESISTANCE PROTEIN RP"/>
    <property type="match status" value="1"/>
</dbReference>
<evidence type="ECO:0000256" key="2">
    <source>
        <dbReference type="ARBA" id="ARBA00022821"/>
    </source>
</evidence>
<dbReference type="SUPFAM" id="SSF52540">
    <property type="entry name" value="P-loop containing nucleoside triphosphate hydrolases"/>
    <property type="match status" value="1"/>
</dbReference>
<dbReference type="PANTHER" id="PTHR23155:SF909">
    <property type="entry name" value="OS11G0673900 PROTEIN"/>
    <property type="match status" value="1"/>
</dbReference>
<keyword evidence="6" id="KW-1185">Reference proteome</keyword>
<name>A0A835A7A9_9POAL</name>
<dbReference type="Proteomes" id="UP000636709">
    <property type="component" value="Unassembled WGS sequence"/>
</dbReference>
<dbReference type="Pfam" id="PF23598">
    <property type="entry name" value="LRR_14"/>
    <property type="match status" value="1"/>
</dbReference>
<dbReference type="EMBL" id="JACEFO010002684">
    <property type="protein sequence ID" value="KAF8651400.1"/>
    <property type="molecule type" value="Genomic_DNA"/>
</dbReference>
<accession>A0A835A7A9</accession>
<dbReference type="InterPro" id="IPR055414">
    <property type="entry name" value="LRR_R13L4/SHOC2-like"/>
</dbReference>
<dbReference type="GO" id="GO:0043531">
    <property type="term" value="F:ADP binding"/>
    <property type="evidence" value="ECO:0007669"/>
    <property type="project" value="InterPro"/>
</dbReference>
<dbReference type="InterPro" id="IPR044974">
    <property type="entry name" value="Disease_R_plants"/>
</dbReference>
<dbReference type="OrthoDB" id="1050628at2759"/>
<evidence type="ECO:0000313" key="6">
    <source>
        <dbReference type="Proteomes" id="UP000636709"/>
    </source>
</evidence>
<sequence>MDIVRRCGGLPLAIKVIAKVLASRDKTENEWKKILGKDAWSMNKYLGEIAGALYLSYEELPHHLKQCFIYCAVFPEDAVILRDDIVRMWVAEGFIDEQDGLLLEDTAQEYYYELIYRNLLQPDYTIVDFSRFKVHDLLRQLAYHLSREECFVGDPESIRDNVMTKYRRISVVTSKDTVVLPSMDKDICKVRTWRTSYVKPLRVDDALFRRFPYIRVLDLADSIIDSVPSCIGHLIHLRLLDLDGTSISCLPESIYCLINLKILNLQRCDNLHSLPLGITQLRNLRRLGLEETPINQVPRGISRLELLNDLSGFPVGCDTDISTKMQDGWNLDELGYLSQLRLLTIVKLEAAAPCTTTSLLADKKYLKELDLFCSEHTHEPYSEADIIDIERTFGQLTPPRNLEKLAIFHFFGPRFPAWLGTDTHLPSLKYLFLMHCESCVHLPSVDQLPNLKYLQIKGATAVTRIGPEFVGFGMGNPGSSEAVAFPKLEMLVFKDMPNWEEWTIVAAEEEATTAGMEGEEDGSVVKQKGEAPPPRMRLLPCLKKLILVRCPKLRAIPQQLGQEATSLKELRLREVYGIKVLENLPFLSEDLSIGKCGDLERISNIPRVRTLRAKLCPNLRHAERLDDLHQLFLTDDMQGVSSEWLPGLQEQHRQLHGEELDVYTWS</sequence>
<dbReference type="SUPFAM" id="SSF52058">
    <property type="entry name" value="L domain-like"/>
    <property type="match status" value="1"/>
</dbReference>
<dbReference type="AlphaFoldDB" id="A0A835A7A9"/>
<dbReference type="Pfam" id="PF23559">
    <property type="entry name" value="WHD_DRP"/>
    <property type="match status" value="1"/>
</dbReference>
<dbReference type="InterPro" id="IPR027417">
    <property type="entry name" value="P-loop_NTPase"/>
</dbReference>
<proteinExistence type="predicted"/>
<feature type="domain" description="Disease resistance R13L4/SHOC-2-like LRR" evidence="4">
    <location>
        <begin position="208"/>
        <end position="494"/>
    </location>
</feature>
<dbReference type="GO" id="GO:0042742">
    <property type="term" value="P:defense response to bacterium"/>
    <property type="evidence" value="ECO:0007669"/>
    <property type="project" value="UniProtKB-ARBA"/>
</dbReference>
<dbReference type="FunFam" id="1.10.10.10:FF:000322">
    <property type="entry name" value="Probable disease resistance protein At1g63360"/>
    <property type="match status" value="1"/>
</dbReference>
<dbReference type="GO" id="GO:0002758">
    <property type="term" value="P:innate immune response-activating signaling pathway"/>
    <property type="evidence" value="ECO:0007669"/>
    <property type="project" value="UniProtKB-ARBA"/>
</dbReference>
<protein>
    <recommendedName>
        <fullName evidence="7">NB-ARC domain-containing protein</fullName>
    </recommendedName>
</protein>
<evidence type="ECO:0008006" key="7">
    <source>
        <dbReference type="Google" id="ProtNLM"/>
    </source>
</evidence>
<keyword evidence="2" id="KW-0611">Plant defense</keyword>
<dbReference type="InterPro" id="IPR058922">
    <property type="entry name" value="WHD_DRP"/>
</dbReference>
<dbReference type="InterPro" id="IPR036388">
    <property type="entry name" value="WH-like_DNA-bd_sf"/>
</dbReference>
<evidence type="ECO:0000259" key="3">
    <source>
        <dbReference type="Pfam" id="PF23559"/>
    </source>
</evidence>
<keyword evidence="1" id="KW-0677">Repeat</keyword>
<dbReference type="PRINTS" id="PR00364">
    <property type="entry name" value="DISEASERSIST"/>
</dbReference>
<dbReference type="Gene3D" id="1.10.8.430">
    <property type="entry name" value="Helical domain of apoptotic protease-activating factors"/>
    <property type="match status" value="1"/>
</dbReference>
<evidence type="ECO:0000259" key="4">
    <source>
        <dbReference type="Pfam" id="PF23598"/>
    </source>
</evidence>